<sequence>MPKINERCIQNLLSNLSMWEDENHEIEHAVIADSGTSQILLICACDGREDFESVKASKTIDANGVTYDIIGTITREGGQENGEDSVGIEFEKESVLRVFFDASYRLKNQPKYYSKRIMRYLEEMEGERGEQEVLKKEKKRAKRERQKAKKVSRCCSGMVEFQSYLHQLKTSETGARAVNEYGAALISQSRSPCDPERTWMNPQSSSHRQRFSRNTH</sequence>
<dbReference type="AlphaFoldDB" id="N1Q8W1"/>
<dbReference type="OrthoDB" id="10375441at2759"/>
<gene>
    <name evidence="3" type="ORF">MYCFIDRAFT_169877</name>
</gene>
<feature type="region of interest" description="Disordered" evidence="2">
    <location>
        <begin position="189"/>
        <end position="216"/>
    </location>
</feature>
<dbReference type="RefSeq" id="XP_007921347.1">
    <property type="nucleotide sequence ID" value="XM_007923156.1"/>
</dbReference>
<dbReference type="EMBL" id="KB446555">
    <property type="protein sequence ID" value="EME88216.1"/>
    <property type="molecule type" value="Genomic_DNA"/>
</dbReference>
<keyword evidence="4" id="KW-1185">Reference proteome</keyword>
<dbReference type="Proteomes" id="UP000016932">
    <property type="component" value="Unassembled WGS sequence"/>
</dbReference>
<protein>
    <submittedName>
        <fullName evidence="3">Uncharacterized protein</fullName>
    </submittedName>
</protein>
<name>N1Q8W1_PSEFD</name>
<evidence type="ECO:0000313" key="4">
    <source>
        <dbReference type="Proteomes" id="UP000016932"/>
    </source>
</evidence>
<organism evidence="3 4">
    <name type="scientific">Pseudocercospora fijiensis (strain CIRAD86)</name>
    <name type="common">Black leaf streak disease fungus</name>
    <name type="synonym">Mycosphaerella fijiensis</name>
    <dbReference type="NCBI Taxonomy" id="383855"/>
    <lineage>
        <taxon>Eukaryota</taxon>
        <taxon>Fungi</taxon>
        <taxon>Dikarya</taxon>
        <taxon>Ascomycota</taxon>
        <taxon>Pezizomycotina</taxon>
        <taxon>Dothideomycetes</taxon>
        <taxon>Dothideomycetidae</taxon>
        <taxon>Mycosphaerellales</taxon>
        <taxon>Mycosphaerellaceae</taxon>
        <taxon>Pseudocercospora</taxon>
    </lineage>
</organism>
<evidence type="ECO:0000313" key="3">
    <source>
        <dbReference type="EMBL" id="EME88216.1"/>
    </source>
</evidence>
<keyword evidence="1" id="KW-0175">Coiled coil</keyword>
<dbReference type="KEGG" id="pfj:MYCFIDRAFT_169877"/>
<dbReference type="VEuPathDB" id="FungiDB:MYCFIDRAFT_169877"/>
<feature type="coiled-coil region" evidence="1">
    <location>
        <begin position="121"/>
        <end position="151"/>
    </location>
</feature>
<accession>N1Q8W1</accession>
<evidence type="ECO:0000256" key="2">
    <source>
        <dbReference type="SAM" id="MobiDB-lite"/>
    </source>
</evidence>
<evidence type="ECO:0000256" key="1">
    <source>
        <dbReference type="SAM" id="Coils"/>
    </source>
</evidence>
<proteinExistence type="predicted"/>
<reference evidence="3 4" key="1">
    <citation type="journal article" date="2012" name="PLoS Pathog.">
        <title>Diverse lifestyles and strategies of plant pathogenesis encoded in the genomes of eighteen Dothideomycetes fungi.</title>
        <authorList>
            <person name="Ohm R.A."/>
            <person name="Feau N."/>
            <person name="Henrissat B."/>
            <person name="Schoch C.L."/>
            <person name="Horwitz B.A."/>
            <person name="Barry K.W."/>
            <person name="Condon B.J."/>
            <person name="Copeland A.C."/>
            <person name="Dhillon B."/>
            <person name="Glaser F."/>
            <person name="Hesse C.N."/>
            <person name="Kosti I."/>
            <person name="LaButti K."/>
            <person name="Lindquist E.A."/>
            <person name="Lucas S."/>
            <person name="Salamov A.A."/>
            <person name="Bradshaw R.E."/>
            <person name="Ciuffetti L."/>
            <person name="Hamelin R.C."/>
            <person name="Kema G.H.J."/>
            <person name="Lawrence C."/>
            <person name="Scott J.A."/>
            <person name="Spatafora J.W."/>
            <person name="Turgeon B.G."/>
            <person name="de Wit P.J.G.M."/>
            <person name="Zhong S."/>
            <person name="Goodwin S.B."/>
            <person name="Grigoriev I.V."/>
        </authorList>
    </citation>
    <scope>NUCLEOTIDE SEQUENCE [LARGE SCALE GENOMIC DNA]</scope>
    <source>
        <strain evidence="3 4">CIRAD86</strain>
    </source>
</reference>
<dbReference type="GeneID" id="19332423"/>
<feature type="compositionally biased region" description="Basic residues" evidence="2">
    <location>
        <begin position="207"/>
        <end position="216"/>
    </location>
</feature>
<dbReference type="HOGENOM" id="CLU_1278102_0_0_1"/>